<feature type="compositionally biased region" description="Polar residues" evidence="1">
    <location>
        <begin position="11"/>
        <end position="20"/>
    </location>
</feature>
<feature type="region of interest" description="Disordered" evidence="1">
    <location>
        <begin position="1"/>
        <end position="47"/>
    </location>
</feature>
<protein>
    <submittedName>
        <fullName evidence="2">Uncharacterized protein</fullName>
    </submittedName>
</protein>
<comment type="caution">
    <text evidence="2">The sequence shown here is derived from an EMBL/GenBank/DDBJ whole genome shotgun (WGS) entry which is preliminary data.</text>
</comment>
<name>A0ABS8MQG4_9FLAO</name>
<accession>A0ABS8MQG4</accession>
<sequence length="47" mass="5455">MKIEILKTAMMKQNSASSHCRINFKKNKVKNKKSKKKKAGDKKSKNF</sequence>
<evidence type="ECO:0000256" key="1">
    <source>
        <dbReference type="SAM" id="MobiDB-lite"/>
    </source>
</evidence>
<feature type="compositionally biased region" description="Basic residues" evidence="1">
    <location>
        <begin position="22"/>
        <end position="40"/>
    </location>
</feature>
<dbReference type="RefSeq" id="WP_191002638.1">
    <property type="nucleotide sequence ID" value="NZ_JAJJMO010000001.1"/>
</dbReference>
<evidence type="ECO:0000313" key="3">
    <source>
        <dbReference type="Proteomes" id="UP001430919"/>
    </source>
</evidence>
<gene>
    <name evidence="2" type="ORF">LNQ49_05055</name>
</gene>
<evidence type="ECO:0000313" key="2">
    <source>
        <dbReference type="EMBL" id="MCC9070966.1"/>
    </source>
</evidence>
<reference evidence="2" key="1">
    <citation type="submission" date="2021-11" db="EMBL/GenBank/DDBJ databases">
        <title>Description of novel Flavobacterium species.</title>
        <authorList>
            <person name="Saticioglu I.B."/>
            <person name="Ay H."/>
            <person name="Altun S."/>
            <person name="Duman M."/>
        </authorList>
    </citation>
    <scope>NUCLEOTIDE SEQUENCE</scope>
    <source>
        <strain evidence="2">F-65</strain>
    </source>
</reference>
<keyword evidence="3" id="KW-1185">Reference proteome</keyword>
<dbReference type="Proteomes" id="UP001430919">
    <property type="component" value="Unassembled WGS sequence"/>
</dbReference>
<proteinExistence type="predicted"/>
<dbReference type="EMBL" id="JAJJMO010000001">
    <property type="protein sequence ID" value="MCC9070966.1"/>
    <property type="molecule type" value="Genomic_DNA"/>
</dbReference>
<organism evidence="2 3">
    <name type="scientific">Flavobacterium pisciphilum</name>
    <dbReference type="NCBI Taxonomy" id="2893755"/>
    <lineage>
        <taxon>Bacteria</taxon>
        <taxon>Pseudomonadati</taxon>
        <taxon>Bacteroidota</taxon>
        <taxon>Flavobacteriia</taxon>
        <taxon>Flavobacteriales</taxon>
        <taxon>Flavobacteriaceae</taxon>
        <taxon>Flavobacterium</taxon>
    </lineage>
</organism>